<reference evidence="2" key="1">
    <citation type="submission" date="2020-01" db="EMBL/GenBank/DDBJ databases">
        <title>Insect and environment-associated Actinomycetes.</title>
        <authorList>
            <person name="Currrie C."/>
            <person name="Chevrette M."/>
            <person name="Carlson C."/>
            <person name="Stubbendieck R."/>
            <person name="Wendt-Pienkowski E."/>
        </authorList>
    </citation>
    <scope>NUCLEOTIDE SEQUENCE</scope>
    <source>
        <strain evidence="2">SID7499</strain>
    </source>
</reference>
<dbReference type="EMBL" id="JAAGMN010004691">
    <property type="protein sequence ID" value="NEE13547.1"/>
    <property type="molecule type" value="Genomic_DNA"/>
</dbReference>
<feature type="non-terminal residue" evidence="2">
    <location>
        <position position="1"/>
    </location>
</feature>
<dbReference type="Pfam" id="PF12034">
    <property type="entry name" value="YfbK_C"/>
    <property type="match status" value="1"/>
</dbReference>
<comment type="caution">
    <text evidence="2">The sequence shown here is derived from an EMBL/GenBank/DDBJ whole genome shotgun (WGS) entry which is preliminary data.</text>
</comment>
<protein>
    <submittedName>
        <fullName evidence="2">DUF3520 domain-containing protein</fullName>
    </submittedName>
</protein>
<proteinExistence type="predicted"/>
<name>A0A6G3X7A1_9ACTN</name>
<organism evidence="2">
    <name type="scientific">Streptomyces sp. SID7499</name>
    <dbReference type="NCBI Taxonomy" id="2706086"/>
    <lineage>
        <taxon>Bacteria</taxon>
        <taxon>Bacillati</taxon>
        <taxon>Actinomycetota</taxon>
        <taxon>Actinomycetes</taxon>
        <taxon>Kitasatosporales</taxon>
        <taxon>Streptomycetaceae</taxon>
        <taxon>Streptomyces</taxon>
    </lineage>
</organism>
<gene>
    <name evidence="2" type="ORF">G3M58_44715</name>
</gene>
<accession>A0A6G3X7A1</accession>
<feature type="non-terminal residue" evidence="2">
    <location>
        <position position="81"/>
    </location>
</feature>
<dbReference type="InterPro" id="IPR021908">
    <property type="entry name" value="YfbK_C"/>
</dbReference>
<evidence type="ECO:0000313" key="2">
    <source>
        <dbReference type="EMBL" id="NEE13547.1"/>
    </source>
</evidence>
<sequence>TLFGVGVGSEYGDAFMEQLTNKGDGNTTYVGDEEQARKVFVDQLPAHLEIRARDAKAQVTFDRKNVKQFRLIGYENRKVAD</sequence>
<evidence type="ECO:0000259" key="1">
    <source>
        <dbReference type="Pfam" id="PF12034"/>
    </source>
</evidence>
<dbReference type="AlphaFoldDB" id="A0A6G3X7A1"/>
<feature type="domain" description="Uncharacterized protein YfbK C-terminal" evidence="1">
    <location>
        <begin position="52"/>
        <end position="80"/>
    </location>
</feature>